<dbReference type="Pfam" id="PF09831">
    <property type="entry name" value="DUF2058"/>
    <property type="match status" value="1"/>
</dbReference>
<dbReference type="Proteomes" id="UP000188357">
    <property type="component" value="Unassembled WGS sequence"/>
</dbReference>
<sequence length="182" mass="20666">MAKKTVAKNALQEQLLKAGLVDTKKAKKLTKQAQHAKRTGNVPDAEIKKSVAEAQAEKLKRDQELNQQRQQALEEKTLRANIVQMINQHQITDTQGDIEYRFVDDSKIKKMNITQKLFDQIVAGHVSIARLEEGYALLPRPLADRINEKLEGFIVESNDKAEDEPAEDDPYAAYVIPDDLMW</sequence>
<feature type="coiled-coil region" evidence="1">
    <location>
        <begin position="42"/>
        <end position="76"/>
    </location>
</feature>
<dbReference type="STRING" id="1945521.A1232T_01716"/>
<keyword evidence="3" id="KW-1185">Reference proteome</keyword>
<evidence type="ECO:0008006" key="4">
    <source>
        <dbReference type="Google" id="ProtNLM"/>
    </source>
</evidence>
<name>A0A1R4GWC8_9GAMM</name>
<evidence type="ECO:0000256" key="1">
    <source>
        <dbReference type="SAM" id="Coils"/>
    </source>
</evidence>
<gene>
    <name evidence="2" type="ORF">A1232T_01716</name>
</gene>
<protein>
    <recommendedName>
        <fullName evidence="4">Nucleoprotein/polynucleotide-associated enzyme</fullName>
    </recommendedName>
</protein>
<proteinExistence type="predicted"/>
<organism evidence="2 3">
    <name type="scientific">Psychrobacter piechaudii</name>
    <dbReference type="NCBI Taxonomy" id="1945521"/>
    <lineage>
        <taxon>Bacteria</taxon>
        <taxon>Pseudomonadati</taxon>
        <taxon>Pseudomonadota</taxon>
        <taxon>Gammaproteobacteria</taxon>
        <taxon>Moraxellales</taxon>
        <taxon>Moraxellaceae</taxon>
        <taxon>Psychrobacter</taxon>
    </lineage>
</organism>
<evidence type="ECO:0000313" key="2">
    <source>
        <dbReference type="EMBL" id="SJM72404.1"/>
    </source>
</evidence>
<dbReference type="EMBL" id="FUGE01000167">
    <property type="protein sequence ID" value="SJM72404.1"/>
    <property type="molecule type" value="Genomic_DNA"/>
</dbReference>
<reference evidence="2 3" key="1">
    <citation type="submission" date="2017-02" db="EMBL/GenBank/DDBJ databases">
        <authorList>
            <person name="Peterson S.W."/>
        </authorList>
    </citation>
    <scope>NUCLEOTIDE SEQUENCE [LARGE SCALE GENOMIC DNA]</scope>
    <source>
        <strain evidence="2">Psychrobacter_piechaudii</strain>
    </source>
</reference>
<keyword evidence="1" id="KW-0175">Coiled coil</keyword>
<accession>A0A1R4GWC8</accession>
<dbReference type="InterPro" id="IPR018636">
    <property type="entry name" value="DUF2058"/>
</dbReference>
<dbReference type="AlphaFoldDB" id="A0A1R4GWC8"/>
<evidence type="ECO:0000313" key="3">
    <source>
        <dbReference type="Proteomes" id="UP000188357"/>
    </source>
</evidence>